<evidence type="ECO:0000313" key="3">
    <source>
        <dbReference type="EMBL" id="TKV61080.1"/>
    </source>
</evidence>
<keyword evidence="4" id="KW-1185">Reference proteome</keyword>
<reference evidence="3 4" key="1">
    <citation type="submission" date="2019-05" db="EMBL/GenBank/DDBJ databases">
        <title>Nakamurella sp. N5BH11, whole genome shotgun sequence.</title>
        <authorList>
            <person name="Tuo L."/>
        </authorList>
    </citation>
    <scope>NUCLEOTIDE SEQUENCE [LARGE SCALE GENOMIC DNA]</scope>
    <source>
        <strain evidence="3 4">N5BH11</strain>
    </source>
</reference>
<dbReference type="AlphaFoldDB" id="A0A4U6QKN4"/>
<feature type="region of interest" description="Disordered" evidence="1">
    <location>
        <begin position="76"/>
        <end position="135"/>
    </location>
</feature>
<keyword evidence="2" id="KW-1133">Transmembrane helix</keyword>
<evidence type="ECO:0000256" key="1">
    <source>
        <dbReference type="SAM" id="MobiDB-lite"/>
    </source>
</evidence>
<gene>
    <name evidence="3" type="ORF">FDO65_05385</name>
</gene>
<dbReference type="RefSeq" id="WP_137448383.1">
    <property type="nucleotide sequence ID" value="NZ_SZZH01000001.1"/>
</dbReference>
<keyword evidence="2" id="KW-0812">Transmembrane</keyword>
<comment type="caution">
    <text evidence="3">The sequence shown here is derived from an EMBL/GenBank/DDBJ whole genome shotgun (WGS) entry which is preliminary data.</text>
</comment>
<feature type="compositionally biased region" description="Low complexity" evidence="1">
    <location>
        <begin position="96"/>
        <end position="108"/>
    </location>
</feature>
<organism evidence="3 4">
    <name type="scientific">Nakamurella flava</name>
    <dbReference type="NCBI Taxonomy" id="2576308"/>
    <lineage>
        <taxon>Bacteria</taxon>
        <taxon>Bacillati</taxon>
        <taxon>Actinomycetota</taxon>
        <taxon>Actinomycetes</taxon>
        <taxon>Nakamurellales</taxon>
        <taxon>Nakamurellaceae</taxon>
        <taxon>Nakamurella</taxon>
    </lineage>
</organism>
<evidence type="ECO:0000256" key="2">
    <source>
        <dbReference type="SAM" id="Phobius"/>
    </source>
</evidence>
<accession>A0A4U6QKN4</accession>
<proteinExistence type="predicted"/>
<feature type="transmembrane region" description="Helical" evidence="2">
    <location>
        <begin position="54"/>
        <end position="73"/>
    </location>
</feature>
<dbReference type="Proteomes" id="UP000306985">
    <property type="component" value="Unassembled WGS sequence"/>
</dbReference>
<protein>
    <recommendedName>
        <fullName evidence="5">AtpZ/AtpI family protein</fullName>
    </recommendedName>
</protein>
<evidence type="ECO:0008006" key="5">
    <source>
        <dbReference type="Google" id="ProtNLM"/>
    </source>
</evidence>
<sequence>MKITARPRSLAKAPSPASNEGWAVLSTLIAGFVVWGGLGWLLDHWWGTRLMTPIGLLIGMGLGIYAVVMRFGATGVDPTTKTTAASSTSQREKPNTSSTSSTPPRTTSGTAAVFPTAPSHQGQPPAGTRRETECP</sequence>
<feature type="compositionally biased region" description="Low complexity" evidence="1">
    <location>
        <begin position="79"/>
        <end position="89"/>
    </location>
</feature>
<dbReference type="OrthoDB" id="5193039at2"/>
<evidence type="ECO:0000313" key="4">
    <source>
        <dbReference type="Proteomes" id="UP000306985"/>
    </source>
</evidence>
<dbReference type="EMBL" id="SZZH01000001">
    <property type="protein sequence ID" value="TKV61080.1"/>
    <property type="molecule type" value="Genomic_DNA"/>
</dbReference>
<keyword evidence="2" id="KW-0472">Membrane</keyword>
<name>A0A4U6QKN4_9ACTN</name>
<feature type="transmembrane region" description="Helical" evidence="2">
    <location>
        <begin position="21"/>
        <end position="42"/>
    </location>
</feature>